<reference evidence="4 6" key="2">
    <citation type="submission" date="2019-06" db="EMBL/GenBank/DDBJ databases">
        <title>Evolution of Burkholderia multivorans in the lungs of Cystic Fibrosis patients.</title>
        <authorList>
            <person name="Moreira L.M."/>
        </authorList>
    </citation>
    <scope>NUCLEOTIDE SEQUENCE [LARGE SCALE GENOMIC DNA]</scope>
    <source>
        <strain evidence="4 6">VC13239</strain>
    </source>
</reference>
<dbReference type="Proteomes" id="UP001248067">
    <property type="component" value="Unassembled WGS sequence"/>
</dbReference>
<evidence type="ECO:0000313" key="5">
    <source>
        <dbReference type="Proteomes" id="UP000062912"/>
    </source>
</evidence>
<dbReference type="EMBL" id="LPJR01000093">
    <property type="protein sequence ID" value="KWF17629.1"/>
    <property type="molecule type" value="Genomic_DNA"/>
</dbReference>
<accession>A0A132E692</accession>
<dbReference type="EMBL" id="VJSY01000084">
    <property type="protein sequence ID" value="MDR8758141.1"/>
    <property type="molecule type" value="Genomic_DNA"/>
</dbReference>
<dbReference type="AlphaFoldDB" id="A0A132E692"/>
<evidence type="ECO:0000256" key="1">
    <source>
        <dbReference type="ARBA" id="ARBA00006484"/>
    </source>
</evidence>
<dbReference type="Gene3D" id="3.40.50.720">
    <property type="entry name" value="NAD(P)-binding Rossmann-like Domain"/>
    <property type="match status" value="1"/>
</dbReference>
<sequence>MTVSADTSTARVALVAGALDSAADAASIGRALANAFARRGWDLALQRGPGAPRAAADALVAEVAAHGRRAAVLDADLALETDAAALVAACGDALGRPACAVFVSARAGDDDAQAMDGAPLAAALAAALARNVTAPLALARALADATPDAARDDEALRACAIHVLDQALFQPAPAQLPHALMQAALHRATSALALALAPKVRVAALVRGHAPHADEIAAAACYLASAPGVTGATLTVDGGEHLVPPAAGPNE</sequence>
<dbReference type="Pfam" id="PF13561">
    <property type="entry name" value="adh_short_C2"/>
    <property type="match status" value="1"/>
</dbReference>
<proteinExistence type="inferred from homology"/>
<dbReference type="SUPFAM" id="SSF51735">
    <property type="entry name" value="NAD(P)-binding Rossmann-fold domains"/>
    <property type="match status" value="1"/>
</dbReference>
<dbReference type="Proteomes" id="UP000062912">
    <property type="component" value="Unassembled WGS sequence"/>
</dbReference>
<dbReference type="InterPro" id="IPR036291">
    <property type="entry name" value="NAD(P)-bd_dom_sf"/>
</dbReference>
<keyword evidence="2" id="KW-0560">Oxidoreductase</keyword>
<dbReference type="OrthoDB" id="5292672at2"/>
<evidence type="ECO:0000256" key="2">
    <source>
        <dbReference type="ARBA" id="ARBA00023002"/>
    </source>
</evidence>
<comment type="similarity">
    <text evidence="1">Belongs to the short-chain dehydrogenases/reductases (SDR) family.</text>
</comment>
<comment type="caution">
    <text evidence="3">The sequence shown here is derived from an EMBL/GenBank/DDBJ whole genome shotgun (WGS) entry which is preliminary data.</text>
</comment>
<dbReference type="InterPro" id="IPR002347">
    <property type="entry name" value="SDR_fam"/>
</dbReference>
<evidence type="ECO:0000313" key="6">
    <source>
        <dbReference type="Proteomes" id="UP001248067"/>
    </source>
</evidence>
<gene>
    <name evidence="4" type="ORF">FEQ00_06604</name>
    <name evidence="3" type="ORF">WT56_31250</name>
</gene>
<dbReference type="RefSeq" id="WP_060246582.1">
    <property type="nucleotide sequence ID" value="NZ_CADFDQ010000041.1"/>
</dbReference>
<organism evidence="3 5">
    <name type="scientific">Burkholderia pseudomultivorans</name>
    <dbReference type="NCBI Taxonomy" id="1207504"/>
    <lineage>
        <taxon>Bacteria</taxon>
        <taxon>Pseudomonadati</taxon>
        <taxon>Pseudomonadota</taxon>
        <taxon>Betaproteobacteria</taxon>
        <taxon>Burkholderiales</taxon>
        <taxon>Burkholderiaceae</taxon>
        <taxon>Burkholderia</taxon>
        <taxon>Burkholderia cepacia complex</taxon>
    </lineage>
</organism>
<dbReference type="PANTHER" id="PTHR43639:SF1">
    <property type="entry name" value="SHORT-CHAIN DEHYDROGENASE_REDUCTASE FAMILY PROTEIN"/>
    <property type="match status" value="1"/>
</dbReference>
<evidence type="ECO:0000313" key="3">
    <source>
        <dbReference type="EMBL" id="KWF17629.1"/>
    </source>
</evidence>
<dbReference type="GO" id="GO:0016491">
    <property type="term" value="F:oxidoreductase activity"/>
    <property type="evidence" value="ECO:0007669"/>
    <property type="project" value="UniProtKB-KW"/>
</dbReference>
<dbReference type="PANTHER" id="PTHR43639">
    <property type="entry name" value="OXIDOREDUCTASE, SHORT-CHAIN DEHYDROGENASE/REDUCTASE FAMILY (AFU_ORTHOLOGUE AFUA_5G02870)"/>
    <property type="match status" value="1"/>
</dbReference>
<reference evidence="3 5" key="1">
    <citation type="submission" date="2015-11" db="EMBL/GenBank/DDBJ databases">
        <title>Expanding the genomic diversity of Burkholderia species for the development of highly accurate diagnostics.</title>
        <authorList>
            <person name="Sahl J."/>
            <person name="Keim P."/>
            <person name="Wagner D."/>
        </authorList>
    </citation>
    <scope>NUCLEOTIDE SEQUENCE [LARGE SCALE GENOMIC DNA]</scope>
    <source>
        <strain evidence="3 5">MSMB368WGS</strain>
    </source>
</reference>
<name>A0A132E692_9BURK</name>
<keyword evidence="6" id="KW-1185">Reference proteome</keyword>
<protein>
    <submittedName>
        <fullName evidence="3">Short-chain dehydrogenase</fullName>
    </submittedName>
</protein>
<evidence type="ECO:0000313" key="4">
    <source>
        <dbReference type="EMBL" id="MDR8758141.1"/>
    </source>
</evidence>